<reference evidence="3 4" key="1">
    <citation type="journal article" date="2021" name="Genome Biol.">
        <title>AFLAP: assembly-free linkage analysis pipeline using k-mers from genome sequencing data.</title>
        <authorList>
            <person name="Fletcher K."/>
            <person name="Zhang L."/>
            <person name="Gil J."/>
            <person name="Han R."/>
            <person name="Cavanaugh K."/>
            <person name="Michelmore R."/>
        </authorList>
    </citation>
    <scope>NUCLEOTIDE SEQUENCE [LARGE SCALE GENOMIC DNA]</scope>
    <source>
        <strain evidence="3 4">SF5</strain>
    </source>
</reference>
<name>A0A976FDK1_BRELC</name>
<feature type="compositionally biased region" description="Low complexity" evidence="1">
    <location>
        <begin position="22"/>
        <end position="36"/>
    </location>
</feature>
<feature type="region of interest" description="Disordered" evidence="1">
    <location>
        <begin position="1"/>
        <end position="44"/>
    </location>
</feature>
<dbReference type="InterPro" id="IPR047365">
    <property type="entry name" value="Tudor_AtPTM-like"/>
</dbReference>
<organism evidence="3 4">
    <name type="scientific">Bremia lactucae</name>
    <name type="common">Lettuce downy mildew</name>
    <dbReference type="NCBI Taxonomy" id="4779"/>
    <lineage>
        <taxon>Eukaryota</taxon>
        <taxon>Sar</taxon>
        <taxon>Stramenopiles</taxon>
        <taxon>Oomycota</taxon>
        <taxon>Peronosporomycetes</taxon>
        <taxon>Peronosporales</taxon>
        <taxon>Peronosporaceae</taxon>
        <taxon>Bremia</taxon>
    </lineage>
</organism>
<feature type="region of interest" description="Disordered" evidence="1">
    <location>
        <begin position="639"/>
        <end position="710"/>
    </location>
</feature>
<evidence type="ECO:0000259" key="2">
    <source>
        <dbReference type="Pfam" id="PF21743"/>
    </source>
</evidence>
<protein>
    <recommendedName>
        <fullName evidence="2">PTM/DIR17-like Tudor domain-containing protein</fullName>
    </recommendedName>
</protein>
<feature type="compositionally biased region" description="Basic and acidic residues" evidence="1">
    <location>
        <begin position="683"/>
        <end position="699"/>
    </location>
</feature>
<evidence type="ECO:0000313" key="3">
    <source>
        <dbReference type="EMBL" id="TDH64821.1"/>
    </source>
</evidence>
<dbReference type="Pfam" id="PF21743">
    <property type="entry name" value="PTM_DIR17_Tudor"/>
    <property type="match status" value="1"/>
</dbReference>
<dbReference type="OrthoDB" id="168165at2759"/>
<dbReference type="RefSeq" id="XP_067814320.1">
    <property type="nucleotide sequence ID" value="XM_067964724.1"/>
</dbReference>
<accession>A0A976FDK1</accession>
<dbReference type="GeneID" id="94350395"/>
<feature type="domain" description="PTM/DIR17-like Tudor" evidence="2">
    <location>
        <begin position="184"/>
        <end position="225"/>
    </location>
</feature>
<dbReference type="CDD" id="cd20401">
    <property type="entry name" value="Tudor_AtPTM-like"/>
    <property type="match status" value="1"/>
</dbReference>
<evidence type="ECO:0000313" key="4">
    <source>
        <dbReference type="Proteomes" id="UP000294530"/>
    </source>
</evidence>
<proteinExistence type="predicted"/>
<keyword evidence="4" id="KW-1185">Reference proteome</keyword>
<dbReference type="KEGG" id="blac:94350395"/>
<comment type="caution">
    <text evidence="3">The sequence shown here is derived from an EMBL/GenBank/DDBJ whole genome shotgun (WGS) entry which is preliminary data.</text>
</comment>
<evidence type="ECO:0000256" key="1">
    <source>
        <dbReference type="SAM" id="MobiDB-lite"/>
    </source>
</evidence>
<feature type="compositionally biased region" description="Polar residues" evidence="1">
    <location>
        <begin position="700"/>
        <end position="710"/>
    </location>
</feature>
<dbReference type="Proteomes" id="UP000294530">
    <property type="component" value="Unassembled WGS sequence"/>
</dbReference>
<dbReference type="PANTHER" id="PTHR37384">
    <property type="entry name" value="OS01G0835600 PROTEIN"/>
    <property type="match status" value="1"/>
</dbReference>
<gene>
    <name evidence="3" type="ORF">CCR75_006656</name>
</gene>
<dbReference type="AlphaFoldDB" id="A0A976FDK1"/>
<sequence length="710" mass="79043">MSRNFNIVSSEHDAECLNGSRSQNTVSSGSSPSNSNTQDEDRSNKNVCISSLGLQSGVMSISAPKLVANQKPQLITPKQTLRSLSPDSAALQKLHHQLSNSQSPLSSQIRNTESFAQTQASQDKRKVSHPHRRLRQDGIPLLPNRATENEEINEAEAGDISPTDGRDVQIMFHGREIFAQDLIGLRVAKTFADHGRFMGQVVKFDNQKSLYTVVYADGDAEDLTIDLTLQILIQEEIERIDTAQPPPAISLLRTKNEDISAPVSPDTGDFVTSVPVRRAQIQVSEREAHFVTSLFEIHALPNLVRQGWRVQSNPSGRGHMRYISSSGESFASPLEVVGHIALDNELLRTCFPSNVHSAILSLLPHDETNNSTDVNSHFASSKRELRKHATSDSPRIKYFDSKRPRRAWEYMGANLSLSGRAGLSTDRPLYRDDVLDYRAQASSRLAAYRGQVMDGRIRLLGGRFLDDEVTSQVRYEAPPDFREYRHAVNSDVPRENRWAGANVVPGIDSTEHAHRLVSSPDWCERGTMLESKCLSEAPSDARMRAEGRYMYRVNAPNSIESSEGEGVARMQTGCYQDSSGPCCGSPGLIYPQYDTMRARASDGTRLSYNSRTTASFMSPMDTFGAAISMVDVDRNFTLRPGNVTADQPRGRSPRQSGAQPMYQQQQIHRRSSSSHSYHNQQETLRHYSSEPIREVRKDSNLTGSVLRSSH</sequence>
<dbReference type="PANTHER" id="PTHR37384:SF1">
    <property type="entry name" value="OS01G0835600 PROTEIN"/>
    <property type="match status" value="1"/>
</dbReference>
<dbReference type="EMBL" id="SHOA02000002">
    <property type="protein sequence ID" value="TDH64821.1"/>
    <property type="molecule type" value="Genomic_DNA"/>
</dbReference>